<comment type="caution">
    <text evidence="2">The sequence shown here is derived from an EMBL/GenBank/DDBJ whole genome shotgun (WGS) entry which is preliminary data.</text>
</comment>
<name>A0ABD1NZG9_9LAMI</name>
<sequence length="119" mass="13449">MEAAKKNKHNREQVGPPHRTGMRSCAIIRCELQVKPIDKVSVWIEMRTDSVGNPKDKDIADFIEQFNKKIDEALVNEEDSVELRDCIFAKVVGDDGHGHVSNNGVRRHTITTQPQKKSS</sequence>
<gene>
    <name evidence="2" type="ORF">Adt_46526</name>
</gene>
<organism evidence="2 3">
    <name type="scientific">Abeliophyllum distichum</name>
    <dbReference type="NCBI Taxonomy" id="126358"/>
    <lineage>
        <taxon>Eukaryota</taxon>
        <taxon>Viridiplantae</taxon>
        <taxon>Streptophyta</taxon>
        <taxon>Embryophyta</taxon>
        <taxon>Tracheophyta</taxon>
        <taxon>Spermatophyta</taxon>
        <taxon>Magnoliopsida</taxon>
        <taxon>eudicotyledons</taxon>
        <taxon>Gunneridae</taxon>
        <taxon>Pentapetalae</taxon>
        <taxon>asterids</taxon>
        <taxon>lamiids</taxon>
        <taxon>Lamiales</taxon>
        <taxon>Oleaceae</taxon>
        <taxon>Forsythieae</taxon>
        <taxon>Abeliophyllum</taxon>
    </lineage>
</organism>
<dbReference type="Proteomes" id="UP001604336">
    <property type="component" value="Unassembled WGS sequence"/>
</dbReference>
<dbReference type="EMBL" id="JBFOLK010000078">
    <property type="protein sequence ID" value="KAL2457007.1"/>
    <property type="molecule type" value="Genomic_DNA"/>
</dbReference>
<feature type="region of interest" description="Disordered" evidence="1">
    <location>
        <begin position="1"/>
        <end position="20"/>
    </location>
</feature>
<feature type="compositionally biased region" description="Polar residues" evidence="1">
    <location>
        <begin position="100"/>
        <end position="119"/>
    </location>
</feature>
<dbReference type="Pfam" id="PF03004">
    <property type="entry name" value="Transposase_24"/>
    <property type="match status" value="1"/>
</dbReference>
<dbReference type="InterPro" id="IPR004252">
    <property type="entry name" value="Probable_transposase_24"/>
</dbReference>
<reference evidence="3" key="1">
    <citation type="submission" date="2024-07" db="EMBL/GenBank/DDBJ databases">
        <title>Two chromosome-level genome assemblies of Korean endemic species Abeliophyllum distichum and Forsythia ovata (Oleaceae).</title>
        <authorList>
            <person name="Jang H."/>
        </authorList>
    </citation>
    <scope>NUCLEOTIDE SEQUENCE [LARGE SCALE GENOMIC DNA]</scope>
</reference>
<evidence type="ECO:0000256" key="1">
    <source>
        <dbReference type="SAM" id="MobiDB-lite"/>
    </source>
</evidence>
<feature type="region of interest" description="Disordered" evidence="1">
    <location>
        <begin position="97"/>
        <end position="119"/>
    </location>
</feature>
<proteinExistence type="predicted"/>
<evidence type="ECO:0000313" key="3">
    <source>
        <dbReference type="Proteomes" id="UP001604336"/>
    </source>
</evidence>
<evidence type="ECO:0000313" key="2">
    <source>
        <dbReference type="EMBL" id="KAL2457007.1"/>
    </source>
</evidence>
<keyword evidence="3" id="KW-1185">Reference proteome</keyword>
<accession>A0ABD1NZG9</accession>
<dbReference type="AlphaFoldDB" id="A0ABD1NZG9"/>
<protein>
    <submittedName>
        <fullName evidence="2">Plant transposase</fullName>
    </submittedName>
</protein>